<keyword evidence="1" id="KW-0732">Signal</keyword>
<dbReference type="AlphaFoldDB" id="A0A832H3D7"/>
<feature type="signal peptide" evidence="1">
    <location>
        <begin position="1"/>
        <end position="24"/>
    </location>
</feature>
<evidence type="ECO:0008006" key="3">
    <source>
        <dbReference type="Google" id="ProtNLM"/>
    </source>
</evidence>
<name>A0A832H3D7_9CYAN</name>
<organism evidence="2">
    <name type="scientific">Oscillatoriales cyanobacterium SpSt-402</name>
    <dbReference type="NCBI Taxonomy" id="2282168"/>
    <lineage>
        <taxon>Bacteria</taxon>
        <taxon>Bacillati</taxon>
        <taxon>Cyanobacteriota</taxon>
        <taxon>Cyanophyceae</taxon>
        <taxon>Oscillatoriophycideae</taxon>
        <taxon>Oscillatoriales</taxon>
    </lineage>
</organism>
<evidence type="ECO:0000256" key="1">
    <source>
        <dbReference type="SAM" id="SignalP"/>
    </source>
</evidence>
<feature type="chain" id="PRO_5032681878" description="DUF732 domain-containing protein" evidence="1">
    <location>
        <begin position="25"/>
        <end position="122"/>
    </location>
</feature>
<reference evidence="2" key="1">
    <citation type="journal article" date="2020" name="mSystems">
        <title>Genome- and Community-Level Interaction Insights into Carbon Utilization and Element Cycling Functions of Hydrothermarchaeota in Hydrothermal Sediment.</title>
        <authorList>
            <person name="Zhou Z."/>
            <person name="Liu Y."/>
            <person name="Xu W."/>
            <person name="Pan J."/>
            <person name="Luo Z.H."/>
            <person name="Li M."/>
        </authorList>
    </citation>
    <scope>NUCLEOTIDE SEQUENCE [LARGE SCALE GENOMIC DNA]</scope>
    <source>
        <strain evidence="2">SpSt-402</strain>
    </source>
</reference>
<proteinExistence type="predicted"/>
<comment type="caution">
    <text evidence="2">The sequence shown here is derived from an EMBL/GenBank/DDBJ whole genome shotgun (WGS) entry which is preliminary data.</text>
</comment>
<accession>A0A832H3D7</accession>
<evidence type="ECO:0000313" key="2">
    <source>
        <dbReference type="EMBL" id="HGW94163.1"/>
    </source>
</evidence>
<dbReference type="EMBL" id="DSRD01000496">
    <property type="protein sequence ID" value="HGW94163.1"/>
    <property type="molecule type" value="Genomic_DNA"/>
</dbReference>
<protein>
    <recommendedName>
        <fullName evidence="3">DUF732 domain-containing protein</fullName>
    </recommendedName>
</protein>
<sequence length="122" mass="13467">MQFFRYIITLLTIVILALPSPALAFTEDEGFLSELRSLSRTQSEGEVIVAMLDQIPEVFVNAAQNYCEARRDGKSIEMIEFTQSLNVFSKLGNNPVLEKAALQAIGLSDGLAARHYCPDVGE</sequence>
<gene>
    <name evidence="2" type="ORF">ENR47_07760</name>
</gene>